<accession>A0A9E2KDS0</accession>
<feature type="binding site" evidence="3">
    <location>
        <position position="350"/>
    </location>
    <ligand>
        <name>CTP</name>
        <dbReference type="ChEBI" id="CHEBI:37563"/>
    </ligand>
</feature>
<dbReference type="SUPFAM" id="SSF52507">
    <property type="entry name" value="Homo-oligomeric flavin-containing Cys decarboxylases, HFCD"/>
    <property type="match status" value="1"/>
</dbReference>
<comment type="catalytic activity">
    <reaction evidence="3 4">
        <text>(R)-4'-phosphopantothenate + L-cysteine + CTP = N-[(R)-4-phosphopantothenoyl]-L-cysteine + CMP + diphosphate + H(+)</text>
        <dbReference type="Rhea" id="RHEA:19397"/>
        <dbReference type="ChEBI" id="CHEBI:10986"/>
        <dbReference type="ChEBI" id="CHEBI:15378"/>
        <dbReference type="ChEBI" id="CHEBI:33019"/>
        <dbReference type="ChEBI" id="CHEBI:35235"/>
        <dbReference type="ChEBI" id="CHEBI:37563"/>
        <dbReference type="ChEBI" id="CHEBI:59458"/>
        <dbReference type="ChEBI" id="CHEBI:60377"/>
        <dbReference type="EC" id="6.3.2.5"/>
    </reaction>
</comment>
<dbReference type="GO" id="GO:0004633">
    <property type="term" value="F:phosphopantothenoylcysteine decarboxylase activity"/>
    <property type="evidence" value="ECO:0007669"/>
    <property type="project" value="UniProtKB-UniRule"/>
</dbReference>
<comment type="function">
    <text evidence="3">Catalyzes two sequential steps in the biosynthesis of coenzyme A. In the first step cysteine is conjugated to 4'-phosphopantothenate to form 4-phosphopantothenoylcysteine. In the second step the latter compound is decarboxylated to form 4'-phosphopantotheine.</text>
</comment>
<dbReference type="GO" id="GO:0004632">
    <property type="term" value="F:phosphopantothenate--cysteine ligase activity"/>
    <property type="evidence" value="ECO:0007669"/>
    <property type="project" value="UniProtKB-UniRule"/>
</dbReference>
<feature type="domain" description="DNA/pantothenate metabolism flavoprotein C-terminal" evidence="6">
    <location>
        <begin position="189"/>
        <end position="403"/>
    </location>
</feature>
<dbReference type="Pfam" id="PF04127">
    <property type="entry name" value="DFP"/>
    <property type="match status" value="1"/>
</dbReference>
<keyword evidence="3" id="KW-0460">Magnesium</keyword>
<comment type="similarity">
    <text evidence="3 4">In the N-terminal section; belongs to the HFCD (homo-oligomeric flavin containing Cys decarboxylase) superfamily.</text>
</comment>
<dbReference type="EC" id="4.1.1.36" evidence="3"/>
<dbReference type="GO" id="GO:0071513">
    <property type="term" value="C:phosphopantothenoylcysteine decarboxylase complex"/>
    <property type="evidence" value="ECO:0007669"/>
    <property type="project" value="TreeGrafter"/>
</dbReference>
<gene>
    <name evidence="3 7" type="primary">coaBC</name>
    <name evidence="7" type="ORF">H9791_00125</name>
</gene>
<protein>
    <recommendedName>
        <fullName evidence="3">Coenzyme A biosynthesis bifunctional protein CoaBC</fullName>
    </recommendedName>
    <alternativeName>
        <fullName evidence="3">DNA/pantothenate metabolism flavoprotein</fullName>
    </alternativeName>
    <alternativeName>
        <fullName evidence="3">Phosphopantothenoylcysteine synthetase/decarboxylase</fullName>
        <shortName evidence="3">PPCS-PPCDC</shortName>
    </alternativeName>
    <domain>
        <recommendedName>
            <fullName evidence="3">Phosphopantothenoylcysteine decarboxylase</fullName>
            <shortName evidence="3">PPC decarboxylase</shortName>
            <shortName evidence="3">PPC-DC</shortName>
            <ecNumber evidence="3">4.1.1.36</ecNumber>
        </recommendedName>
        <alternativeName>
            <fullName evidence="3">CoaC</fullName>
        </alternativeName>
    </domain>
    <domain>
        <recommendedName>
            <fullName evidence="3">Phosphopantothenate--cysteine ligase</fullName>
            <ecNumber evidence="3">6.3.2.5</ecNumber>
        </recommendedName>
        <alternativeName>
            <fullName evidence="3">CoaB</fullName>
        </alternativeName>
        <alternativeName>
            <fullName evidence="3">Phosphopantothenoylcysteine synthetase</fullName>
            <shortName evidence="3">PPC synthetase</shortName>
            <shortName evidence="3">PPC-S</shortName>
        </alternativeName>
    </domain>
</protein>
<dbReference type="GO" id="GO:0015937">
    <property type="term" value="P:coenzyme A biosynthetic process"/>
    <property type="evidence" value="ECO:0007669"/>
    <property type="project" value="UniProtKB-UniRule"/>
</dbReference>
<comment type="pathway">
    <text evidence="3 4">Cofactor biosynthesis; coenzyme A biosynthesis; CoA from (R)-pantothenate: step 3/5.</text>
</comment>
<keyword evidence="3 4" id="KW-0285">Flavoprotein</keyword>
<evidence type="ECO:0000313" key="7">
    <source>
        <dbReference type="EMBL" id="MBU3812903.1"/>
    </source>
</evidence>
<feature type="binding site" evidence="3">
    <location>
        <position position="283"/>
    </location>
    <ligand>
        <name>CTP</name>
        <dbReference type="ChEBI" id="CHEBI:37563"/>
    </ligand>
</feature>
<dbReference type="Gene3D" id="3.40.50.10300">
    <property type="entry name" value="CoaB-like"/>
    <property type="match status" value="1"/>
</dbReference>
<sequence length="407" mass="44067">MANVLKGKKFVLGITGSIAAYKACLLIRGLVKRGAEVQVVITPAGKEFITPVTLSALTSKPVISDFFAQRDGTWHSHVDLGLWADAMIVAPATASTIGKMAHGVADNMLVTTYLSMKAPVFVAPAMDLDMYAHPSTQANLDTLRSYGNHIIEPATGELASHLTGKGRMEEPENIILQLETYFAHLDGDLKGKKILVTAGPTYEKIDPVRFIGNYSTGKMGLALADECASRGADVILVSGPMQRNPHFPMHRHIQVESAQEMYDAATNAFAEADAAILTAAVADYTPEHVAAEKIKRERTGDITLPLKPTQDIAARLGELKQQAASQKILVGFALETTHEVENAKDKLARKHLDFIVLNSLNDPGAGFRHDTNKISLIDQNGKVDFPLKPKTEAAKDIVDRLAELLQS</sequence>
<keyword evidence="3" id="KW-0479">Metal-binding</keyword>
<reference evidence="7" key="1">
    <citation type="journal article" date="2021" name="PeerJ">
        <title>Extensive microbial diversity within the chicken gut microbiome revealed by metagenomics and culture.</title>
        <authorList>
            <person name="Gilroy R."/>
            <person name="Ravi A."/>
            <person name="Getino M."/>
            <person name="Pursley I."/>
            <person name="Horton D.L."/>
            <person name="Alikhan N.F."/>
            <person name="Baker D."/>
            <person name="Gharbi K."/>
            <person name="Hall N."/>
            <person name="Watson M."/>
            <person name="Adriaenssens E.M."/>
            <person name="Foster-Nyarko E."/>
            <person name="Jarju S."/>
            <person name="Secka A."/>
            <person name="Antonio M."/>
            <person name="Oren A."/>
            <person name="Chaudhuri R.R."/>
            <person name="La Ragione R."/>
            <person name="Hildebrand F."/>
            <person name="Pallen M.J."/>
        </authorList>
    </citation>
    <scope>NUCLEOTIDE SEQUENCE</scope>
    <source>
        <strain evidence="7">B3-3758</strain>
    </source>
</reference>
<dbReference type="PANTHER" id="PTHR14359">
    <property type="entry name" value="HOMO-OLIGOMERIC FLAVIN CONTAINING CYS DECARBOXYLASE FAMILY"/>
    <property type="match status" value="1"/>
</dbReference>
<feature type="binding site" evidence="3">
    <location>
        <position position="346"/>
    </location>
    <ligand>
        <name>CTP</name>
        <dbReference type="ChEBI" id="CHEBI:37563"/>
    </ligand>
</feature>
<comment type="catalytic activity">
    <reaction evidence="3 4">
        <text>N-[(R)-4-phosphopantothenoyl]-L-cysteine + H(+) = (R)-4'-phosphopantetheine + CO2</text>
        <dbReference type="Rhea" id="RHEA:16793"/>
        <dbReference type="ChEBI" id="CHEBI:15378"/>
        <dbReference type="ChEBI" id="CHEBI:16526"/>
        <dbReference type="ChEBI" id="CHEBI:59458"/>
        <dbReference type="ChEBI" id="CHEBI:61723"/>
        <dbReference type="EC" id="4.1.1.36"/>
    </reaction>
</comment>
<evidence type="ECO:0000259" key="6">
    <source>
        <dbReference type="Pfam" id="PF04127"/>
    </source>
</evidence>
<evidence type="ECO:0000256" key="4">
    <source>
        <dbReference type="RuleBase" id="RU364078"/>
    </source>
</evidence>
<comment type="similarity">
    <text evidence="3 4">In the C-terminal section; belongs to the PPC synthetase family.</text>
</comment>
<dbReference type="PANTHER" id="PTHR14359:SF6">
    <property type="entry name" value="PHOSPHOPANTOTHENOYLCYSTEINE DECARBOXYLASE"/>
    <property type="match status" value="1"/>
</dbReference>
<keyword evidence="3" id="KW-0511">Multifunctional enzyme</keyword>
<comment type="caution">
    <text evidence="7">The sequence shown here is derived from an EMBL/GenBank/DDBJ whole genome shotgun (WGS) entry which is preliminary data.</text>
</comment>
<comment type="caution">
    <text evidence="3">Lacks conserved residue(s) required for the propagation of feature annotation.</text>
</comment>
<dbReference type="GO" id="GO:0046872">
    <property type="term" value="F:metal ion binding"/>
    <property type="evidence" value="ECO:0007669"/>
    <property type="project" value="UniProtKB-KW"/>
</dbReference>
<dbReference type="InterPro" id="IPR003382">
    <property type="entry name" value="Flavoprotein"/>
</dbReference>
<dbReference type="SUPFAM" id="SSF102645">
    <property type="entry name" value="CoaB-like"/>
    <property type="match status" value="1"/>
</dbReference>
<evidence type="ECO:0000256" key="3">
    <source>
        <dbReference type="HAMAP-Rule" id="MF_02225"/>
    </source>
</evidence>
<evidence type="ECO:0000256" key="2">
    <source>
        <dbReference type="ARBA" id="ARBA00023239"/>
    </source>
</evidence>
<feature type="region of interest" description="Phosphopantothenate--cysteine ligase" evidence="3">
    <location>
        <begin position="194"/>
        <end position="407"/>
    </location>
</feature>
<evidence type="ECO:0000256" key="1">
    <source>
        <dbReference type="ARBA" id="ARBA00022793"/>
    </source>
</evidence>
<dbReference type="InterPro" id="IPR036551">
    <property type="entry name" value="Flavin_trans-like"/>
</dbReference>
<dbReference type="GO" id="GO:0010181">
    <property type="term" value="F:FMN binding"/>
    <property type="evidence" value="ECO:0007669"/>
    <property type="project" value="UniProtKB-UniRule"/>
</dbReference>
<keyword evidence="3 4" id="KW-0288">FMN</keyword>
<dbReference type="InterPro" id="IPR035929">
    <property type="entry name" value="CoaB-like_sf"/>
</dbReference>
<dbReference type="InterPro" id="IPR005252">
    <property type="entry name" value="CoaBC"/>
</dbReference>
<dbReference type="NCBIfam" id="TIGR00521">
    <property type="entry name" value="coaBC_dfp"/>
    <property type="match status" value="1"/>
</dbReference>
<comment type="function">
    <text evidence="4">Catalyzes two steps in the biosynthesis of coenzyme A. In the first step cysteine is conjugated to 4'-phosphopantothenate to form 4-phosphopantothenoylcysteine, in the latter compound is decarboxylated to form 4'-phosphopantotheine.</text>
</comment>
<comment type="cofactor">
    <cofactor evidence="3">
        <name>Mg(2+)</name>
        <dbReference type="ChEBI" id="CHEBI:18420"/>
    </cofactor>
</comment>
<evidence type="ECO:0000259" key="5">
    <source>
        <dbReference type="Pfam" id="PF02441"/>
    </source>
</evidence>
<dbReference type="InterPro" id="IPR007085">
    <property type="entry name" value="DNA/pantothenate-metab_flavo_C"/>
</dbReference>
<feature type="binding site" evidence="3">
    <location>
        <position position="293"/>
    </location>
    <ligand>
        <name>CTP</name>
        <dbReference type="ChEBI" id="CHEBI:37563"/>
    </ligand>
</feature>
<keyword evidence="1 3" id="KW-0210">Decarboxylase</keyword>
<dbReference type="GO" id="GO:0015941">
    <property type="term" value="P:pantothenate catabolic process"/>
    <property type="evidence" value="ECO:0007669"/>
    <property type="project" value="InterPro"/>
</dbReference>
<dbReference type="HAMAP" id="MF_02225">
    <property type="entry name" value="CoaBC"/>
    <property type="match status" value="1"/>
</dbReference>
<feature type="region of interest" description="Phosphopantothenoylcysteine decarboxylase" evidence="3">
    <location>
        <begin position="1"/>
        <end position="193"/>
    </location>
</feature>
<reference evidence="7" key="2">
    <citation type="submission" date="2021-04" db="EMBL/GenBank/DDBJ databases">
        <authorList>
            <person name="Gilroy R."/>
        </authorList>
    </citation>
    <scope>NUCLEOTIDE SEQUENCE</scope>
    <source>
        <strain evidence="7">B3-3758</strain>
    </source>
</reference>
<name>A0A9E2KDS0_9BACE</name>
<organism evidence="7 8">
    <name type="scientific">Candidatus Bacteroides intestinipullorum</name>
    <dbReference type="NCBI Taxonomy" id="2838471"/>
    <lineage>
        <taxon>Bacteria</taxon>
        <taxon>Pseudomonadati</taxon>
        <taxon>Bacteroidota</taxon>
        <taxon>Bacteroidia</taxon>
        <taxon>Bacteroidales</taxon>
        <taxon>Bacteroidaceae</taxon>
        <taxon>Bacteroides</taxon>
    </lineage>
</organism>
<proteinExistence type="inferred from homology"/>
<evidence type="ECO:0000313" key="8">
    <source>
        <dbReference type="Proteomes" id="UP000824236"/>
    </source>
</evidence>
<keyword evidence="3 4" id="KW-0436">Ligase</keyword>
<dbReference type="Gene3D" id="3.40.50.1950">
    <property type="entry name" value="Flavin prenyltransferase-like"/>
    <property type="match status" value="1"/>
</dbReference>
<dbReference type="AlphaFoldDB" id="A0A9E2KDS0"/>
<dbReference type="EMBL" id="JAHLFO010000001">
    <property type="protein sequence ID" value="MBU3812903.1"/>
    <property type="molecule type" value="Genomic_DNA"/>
</dbReference>
<feature type="domain" description="Flavoprotein" evidence="5">
    <location>
        <begin position="8"/>
        <end position="176"/>
    </location>
</feature>
<comment type="pathway">
    <text evidence="3 4">Cofactor biosynthesis; coenzyme A biosynthesis; CoA from (R)-pantothenate: step 2/5.</text>
</comment>
<dbReference type="Proteomes" id="UP000824236">
    <property type="component" value="Unassembled WGS sequence"/>
</dbReference>
<dbReference type="Pfam" id="PF02441">
    <property type="entry name" value="Flavoprotein"/>
    <property type="match status" value="1"/>
</dbReference>
<feature type="binding site" evidence="3">
    <location>
        <position position="332"/>
    </location>
    <ligand>
        <name>CTP</name>
        <dbReference type="ChEBI" id="CHEBI:37563"/>
    </ligand>
</feature>
<keyword evidence="2 3" id="KW-0456">Lyase</keyword>
<comment type="cofactor">
    <cofactor evidence="3">
        <name>FMN</name>
        <dbReference type="ChEBI" id="CHEBI:58210"/>
    </cofactor>
    <text evidence="3">Binds 1 FMN per subunit.</text>
</comment>
<dbReference type="EC" id="6.3.2.5" evidence="3"/>